<proteinExistence type="predicted"/>
<protein>
    <submittedName>
        <fullName evidence="1">Uncharacterized protein</fullName>
    </submittedName>
</protein>
<accession>A0A8S5LHV3</accession>
<dbReference type="EMBL" id="BK015852">
    <property type="protein sequence ID" value="DAD69590.1"/>
    <property type="molecule type" value="Genomic_DNA"/>
</dbReference>
<reference evidence="1" key="1">
    <citation type="journal article" date="2021" name="Proc. Natl. Acad. Sci. U.S.A.">
        <title>A Catalog of Tens of Thousands of Viruses from Human Metagenomes Reveals Hidden Associations with Chronic Diseases.</title>
        <authorList>
            <person name="Tisza M.J."/>
            <person name="Buck C.B."/>
        </authorList>
    </citation>
    <scope>NUCLEOTIDE SEQUENCE</scope>
    <source>
        <strain evidence="1">Ctbwh6</strain>
    </source>
</reference>
<organism evidence="1">
    <name type="scientific">Myoviridae sp. ctbwh6</name>
    <dbReference type="NCBI Taxonomy" id="2827611"/>
    <lineage>
        <taxon>Viruses</taxon>
        <taxon>Duplodnaviria</taxon>
        <taxon>Heunggongvirae</taxon>
        <taxon>Uroviricota</taxon>
        <taxon>Caudoviricetes</taxon>
    </lineage>
</organism>
<name>A0A8S5LHV3_9CAUD</name>
<sequence length="272" mass="28705">MSDKLNTLEGLRLASLKAKGYTAEQIAALAETLQGIIEDINTSLATCEAHVESAHAPADAEPNVIVSIQRNGKAVAPKDKVVNILVPVKLSELTQDMDYTTATELAQAIANSGHLSVAVVDTLPAVADADANTLYFLRKTSGGATGNMYDEYKLVNGAFELIGGGKVDLDPYATTESVEKASAALITGIFNTLEASDEKYVGTGNLSTFWGLVKPLITANTQSAADLAARVELLELILKADVTGNPFYVTFGTLDGVSAVGVWNTHDARIEF</sequence>
<evidence type="ECO:0000313" key="1">
    <source>
        <dbReference type="EMBL" id="DAD69590.1"/>
    </source>
</evidence>